<reference evidence="2" key="1">
    <citation type="submission" date="2022-10" db="EMBL/GenBank/DDBJ databases">
        <authorList>
            <person name="Chen Y."/>
            <person name="Dougan E. K."/>
            <person name="Chan C."/>
            <person name="Rhodes N."/>
            <person name="Thang M."/>
        </authorList>
    </citation>
    <scope>NUCLEOTIDE SEQUENCE</scope>
</reference>
<reference evidence="3" key="2">
    <citation type="submission" date="2024-04" db="EMBL/GenBank/DDBJ databases">
        <authorList>
            <person name="Chen Y."/>
            <person name="Shah S."/>
            <person name="Dougan E. K."/>
            <person name="Thang M."/>
            <person name="Chan C."/>
        </authorList>
    </citation>
    <scope>NUCLEOTIDE SEQUENCE [LARGE SCALE GENOMIC DNA]</scope>
</reference>
<evidence type="ECO:0000313" key="3">
    <source>
        <dbReference type="EMBL" id="CAL1135193.1"/>
    </source>
</evidence>
<proteinExistence type="predicted"/>
<feature type="region of interest" description="Disordered" evidence="1">
    <location>
        <begin position="1"/>
        <end position="21"/>
    </location>
</feature>
<dbReference type="EMBL" id="CAMXCT010000664">
    <property type="protein sequence ID" value="CAI3981818.1"/>
    <property type="molecule type" value="Genomic_DNA"/>
</dbReference>
<dbReference type="OrthoDB" id="10630532at2759"/>
<dbReference type="EMBL" id="CAMXCT030000664">
    <property type="protein sequence ID" value="CAL4769130.1"/>
    <property type="molecule type" value="Genomic_DNA"/>
</dbReference>
<accession>A0A9P1C0D3</accession>
<dbReference type="Proteomes" id="UP001152797">
    <property type="component" value="Unassembled WGS sequence"/>
</dbReference>
<dbReference type="EMBL" id="CAMXCT020000664">
    <property type="protein sequence ID" value="CAL1135193.1"/>
    <property type="molecule type" value="Genomic_DNA"/>
</dbReference>
<evidence type="ECO:0000313" key="4">
    <source>
        <dbReference type="Proteomes" id="UP001152797"/>
    </source>
</evidence>
<name>A0A9P1C0D3_9DINO</name>
<organism evidence="2">
    <name type="scientific">Cladocopium goreaui</name>
    <dbReference type="NCBI Taxonomy" id="2562237"/>
    <lineage>
        <taxon>Eukaryota</taxon>
        <taxon>Sar</taxon>
        <taxon>Alveolata</taxon>
        <taxon>Dinophyceae</taxon>
        <taxon>Suessiales</taxon>
        <taxon>Symbiodiniaceae</taxon>
        <taxon>Cladocopium</taxon>
    </lineage>
</organism>
<dbReference type="AlphaFoldDB" id="A0A9P1C0D3"/>
<evidence type="ECO:0000256" key="1">
    <source>
        <dbReference type="SAM" id="MobiDB-lite"/>
    </source>
</evidence>
<sequence>MMSTWSDMELPAEGDDQRTSRKSCDLLALQWLRTSKGGLKPPGRRLERMMLRLKAGLQKLAPAERRKALEQLSSPARQALLRFMTKDLFAAPHGPALRQRAETASSEARVRKHRGVREVPTGLFQASISFWNFLVRSRTSRSFDTALRFFGVLQRFREIAMGSRMLSNAALEAARLAQAQAEACREAGISDGDLKPSYSASVSTQWAGKVESPATSSLQKALAWRQRLEAARGSWQQLREAWMSVLQDERPGGSIAMKRVLAEARVDRAARPLKGREGRADRDKVGIALQKFEKLMSRKAAEGLPCRHGPEQGNLRLLLPER</sequence>
<gene>
    <name evidence="2" type="ORF">C1SCF055_LOCUS9571</name>
</gene>
<comment type="caution">
    <text evidence="2">The sequence shown here is derived from an EMBL/GenBank/DDBJ whole genome shotgun (WGS) entry which is preliminary data.</text>
</comment>
<keyword evidence="4" id="KW-1185">Reference proteome</keyword>
<evidence type="ECO:0000313" key="2">
    <source>
        <dbReference type="EMBL" id="CAI3981818.1"/>
    </source>
</evidence>
<protein>
    <submittedName>
        <fullName evidence="2">Uncharacterized protein</fullName>
    </submittedName>
</protein>